<evidence type="ECO:0000256" key="1">
    <source>
        <dbReference type="SAM" id="MobiDB-lite"/>
    </source>
</evidence>
<name>A0A9P7VP57_9AGAR</name>
<sequence length="335" mass="36708">MTALGKVFVGGTHGLVKQQWAHENVLTQIGTGGTYKDGRQALRSTYLASNPERKEHQTGTEKSGSSPGRDLSLCHLELSLLKTTSQLTGSKFPHDAYSVRREGGYRRQVNTLQLKQQQPRPESQCKAPTQQVYAVSSALGIMYIIPRKLFHNVPPRNTTRLVQHLLMRRFFRSPVVCMNVRPPRNVPALSHTTGLALSRAVSVLLLFCYEFRAPASERGDEPSRLFSPLYLVREAPCLQNLGSNTLTKFGNAPTHINDAITDINKNGFQRIAGEAGSSCSSAQESFNTSRIGLAPPDICGNHSGRLPLTSALVDQSCSTLICFARGDPYPSSGIM</sequence>
<protein>
    <submittedName>
        <fullName evidence="2">Uncharacterized protein</fullName>
    </submittedName>
</protein>
<dbReference type="RefSeq" id="XP_043036971.1">
    <property type="nucleotide sequence ID" value="XM_043179393.1"/>
</dbReference>
<comment type="caution">
    <text evidence="2">The sequence shown here is derived from an EMBL/GenBank/DDBJ whole genome shotgun (WGS) entry which is preliminary data.</text>
</comment>
<dbReference type="EMBL" id="MU250545">
    <property type="protein sequence ID" value="KAG7443471.1"/>
    <property type="molecule type" value="Genomic_DNA"/>
</dbReference>
<organism evidence="2 3">
    <name type="scientific">Guyanagaster necrorhizus</name>
    <dbReference type="NCBI Taxonomy" id="856835"/>
    <lineage>
        <taxon>Eukaryota</taxon>
        <taxon>Fungi</taxon>
        <taxon>Dikarya</taxon>
        <taxon>Basidiomycota</taxon>
        <taxon>Agaricomycotina</taxon>
        <taxon>Agaricomycetes</taxon>
        <taxon>Agaricomycetidae</taxon>
        <taxon>Agaricales</taxon>
        <taxon>Marasmiineae</taxon>
        <taxon>Physalacriaceae</taxon>
        <taxon>Guyanagaster</taxon>
    </lineage>
</organism>
<keyword evidence="3" id="KW-1185">Reference proteome</keyword>
<gene>
    <name evidence="2" type="ORF">BT62DRAFT_1078530</name>
</gene>
<accession>A0A9P7VP57</accession>
<feature type="region of interest" description="Disordered" evidence="1">
    <location>
        <begin position="46"/>
        <end position="69"/>
    </location>
</feature>
<dbReference type="GeneID" id="66101687"/>
<dbReference type="Proteomes" id="UP000812287">
    <property type="component" value="Unassembled WGS sequence"/>
</dbReference>
<evidence type="ECO:0000313" key="3">
    <source>
        <dbReference type="Proteomes" id="UP000812287"/>
    </source>
</evidence>
<proteinExistence type="predicted"/>
<dbReference type="AlphaFoldDB" id="A0A9P7VP57"/>
<evidence type="ECO:0000313" key="2">
    <source>
        <dbReference type="EMBL" id="KAG7443471.1"/>
    </source>
</evidence>
<reference evidence="2" key="1">
    <citation type="submission" date="2020-11" db="EMBL/GenBank/DDBJ databases">
        <title>Adaptations for nitrogen fixation in a non-lichenized fungal sporocarp promotes dispersal by wood-feeding termites.</title>
        <authorList>
            <consortium name="DOE Joint Genome Institute"/>
            <person name="Koch R.A."/>
            <person name="Yoon G."/>
            <person name="Arayal U."/>
            <person name="Lail K."/>
            <person name="Amirebrahimi M."/>
            <person name="Labutti K."/>
            <person name="Lipzen A."/>
            <person name="Riley R."/>
            <person name="Barry K."/>
            <person name="Henrissat B."/>
            <person name="Grigoriev I.V."/>
            <person name="Herr J.R."/>
            <person name="Aime M.C."/>
        </authorList>
    </citation>
    <scope>NUCLEOTIDE SEQUENCE</scope>
    <source>
        <strain evidence="2">MCA 3950</strain>
    </source>
</reference>